<dbReference type="Pfam" id="PF18895">
    <property type="entry name" value="T4SS_pilin"/>
    <property type="match status" value="1"/>
</dbReference>
<keyword evidence="1" id="KW-1133">Transmembrane helix</keyword>
<organism evidence="3">
    <name type="scientific">mine drainage metagenome</name>
    <dbReference type="NCBI Taxonomy" id="410659"/>
    <lineage>
        <taxon>unclassified sequences</taxon>
        <taxon>metagenomes</taxon>
        <taxon>ecological metagenomes</taxon>
    </lineage>
</organism>
<reference evidence="3" key="1">
    <citation type="submission" date="2013-08" db="EMBL/GenBank/DDBJ databases">
        <authorList>
            <person name="Mendez C."/>
            <person name="Richter M."/>
            <person name="Ferrer M."/>
            <person name="Sanchez J."/>
        </authorList>
    </citation>
    <scope>NUCLEOTIDE SEQUENCE</scope>
</reference>
<comment type="caution">
    <text evidence="3">The sequence shown here is derived from an EMBL/GenBank/DDBJ whole genome shotgun (WGS) entry which is preliminary data.</text>
</comment>
<evidence type="ECO:0000313" key="2">
    <source>
        <dbReference type="EMBL" id="EQD40491.1"/>
    </source>
</evidence>
<gene>
    <name evidence="2" type="ORF">B1B_14900</name>
    <name evidence="3" type="ORF">B2A_09673</name>
</gene>
<reference evidence="3" key="2">
    <citation type="journal article" date="2014" name="ISME J.">
        <title>Microbial stratification in low pH oxic and suboxic macroscopic growths along an acid mine drainage.</title>
        <authorList>
            <person name="Mendez-Garcia C."/>
            <person name="Mesa V."/>
            <person name="Sprenger R.R."/>
            <person name="Richter M."/>
            <person name="Diez M.S."/>
            <person name="Solano J."/>
            <person name="Bargiela R."/>
            <person name="Golyshina O.V."/>
            <person name="Manteca A."/>
            <person name="Ramos J.L."/>
            <person name="Gallego J.R."/>
            <person name="Llorente I."/>
            <person name="Martins Dos Santos V.A."/>
            <person name="Jensen O.N."/>
            <person name="Pelaez A.I."/>
            <person name="Sanchez J."/>
            <person name="Ferrer M."/>
        </authorList>
    </citation>
    <scope>NUCLEOTIDE SEQUENCE</scope>
</reference>
<dbReference type="EMBL" id="AUZY01009902">
    <property type="protein sequence ID" value="EQD40491.1"/>
    <property type="molecule type" value="Genomic_DNA"/>
</dbReference>
<accession>T1AQ81</accession>
<feature type="transmembrane region" description="Helical" evidence="1">
    <location>
        <begin position="71"/>
        <end position="90"/>
    </location>
</feature>
<keyword evidence="1" id="KW-0812">Transmembrane</keyword>
<proteinExistence type="predicted"/>
<dbReference type="EMBL" id="AUZZ01006990">
    <property type="protein sequence ID" value="EQD44210.1"/>
    <property type="molecule type" value="Genomic_DNA"/>
</dbReference>
<sequence>MPLNELSAFIATSTTNTQVFDILNRVYLIALSVSAIVIALLWIPIALGFFSTEETKKTEAKMRLKNAVYGTIIYVLAVSGVLFAIFQYIALGS</sequence>
<evidence type="ECO:0000256" key="1">
    <source>
        <dbReference type="SAM" id="Phobius"/>
    </source>
</evidence>
<dbReference type="InterPro" id="IPR043993">
    <property type="entry name" value="T4SS_pilin"/>
</dbReference>
<feature type="transmembrane region" description="Helical" evidence="1">
    <location>
        <begin position="26"/>
        <end position="50"/>
    </location>
</feature>
<keyword evidence="1" id="KW-0472">Membrane</keyword>
<evidence type="ECO:0000313" key="3">
    <source>
        <dbReference type="EMBL" id="EQD44210.1"/>
    </source>
</evidence>
<name>T1AQ81_9ZZZZ</name>
<dbReference type="AlphaFoldDB" id="T1AQ81"/>
<protein>
    <submittedName>
        <fullName evidence="3">Uncharacterized protein</fullName>
    </submittedName>
</protein>